<organism evidence="6 7">
    <name type="scientific">Sanguibacter suaedae</name>
    <dbReference type="NCBI Taxonomy" id="2795737"/>
    <lineage>
        <taxon>Bacteria</taxon>
        <taxon>Bacillati</taxon>
        <taxon>Actinomycetota</taxon>
        <taxon>Actinomycetes</taxon>
        <taxon>Micrococcales</taxon>
        <taxon>Sanguibacteraceae</taxon>
        <taxon>Sanguibacter</taxon>
    </lineage>
</organism>
<comment type="similarity">
    <text evidence="1">Belongs to the transglycosylase family. Rpf subfamily.</text>
</comment>
<comment type="caution">
    <text evidence="6">The sequence shown here is derived from an EMBL/GenBank/DDBJ whole genome shotgun (WGS) entry which is preliminary data.</text>
</comment>
<dbReference type="InterPro" id="IPR007137">
    <property type="entry name" value="DUF348"/>
</dbReference>
<feature type="compositionally biased region" description="Polar residues" evidence="4">
    <location>
        <begin position="404"/>
        <end position="421"/>
    </location>
</feature>
<sequence>MTGGVALALVGAGSAVYATAHKTVTLDVDGEIQTVTTFSGSVESLLEENGVTVSDGDVVAPSGNAKLSEGSDVVVRYAREITIMQDGETSTTTTTAVDADEFLAAFADRGDAVHLVASRSDSAGRADIGLRLSLDGPVTLRVDGEDTEVEDGSVGLPQILEDHDVTLGTLDRLSVQHLPTEAALAAQARAEKAGKVAAEEASSAGTAPAEGEPTADASAAPEAGKTPDVIEDPTADETRVTVVIERVVVAEEAVEHPIPFESVTEEDATRFEDLPVVTRTEGVAGVRTEVFSVTTVDGVEESRELVSDGTTVEPVTEVLVQGTKERPVVVAPRPKSPSTSTSSSGGSTAAAPAAPAPAAPVVTGDVWGQLAQCESGGNPSIVSSNGLYHGLYQFSVGTWQSVGGSGLPSQASPEEQTQRAQALQARSGWGQWPHCSSKLGLR</sequence>
<evidence type="ECO:0000256" key="1">
    <source>
        <dbReference type="ARBA" id="ARBA00010830"/>
    </source>
</evidence>
<evidence type="ECO:0000256" key="2">
    <source>
        <dbReference type="ARBA" id="ARBA00022729"/>
    </source>
</evidence>
<dbReference type="SMART" id="SM01208">
    <property type="entry name" value="G5"/>
    <property type="match status" value="1"/>
</dbReference>
<dbReference type="EMBL" id="JAEINH010000004">
    <property type="protein sequence ID" value="MBI9114664.1"/>
    <property type="molecule type" value="Genomic_DNA"/>
</dbReference>
<evidence type="ECO:0000256" key="3">
    <source>
        <dbReference type="ARBA" id="ARBA00022801"/>
    </source>
</evidence>
<dbReference type="AlphaFoldDB" id="A0A934I313"/>
<dbReference type="CDD" id="cd13925">
    <property type="entry name" value="RPF"/>
    <property type="match status" value="1"/>
</dbReference>
<feature type="compositionally biased region" description="Low complexity" evidence="4">
    <location>
        <begin position="331"/>
        <end position="353"/>
    </location>
</feature>
<evidence type="ECO:0000313" key="7">
    <source>
        <dbReference type="Proteomes" id="UP000602087"/>
    </source>
</evidence>
<feature type="region of interest" description="Disordered" evidence="4">
    <location>
        <begin position="195"/>
        <end position="237"/>
    </location>
</feature>
<reference evidence="6" key="1">
    <citation type="submission" date="2020-12" db="EMBL/GenBank/DDBJ databases">
        <title>Sanguibacter suaedae sp. nov., isolated from Suaeda aralocaspica.</title>
        <authorList>
            <person name="Ma Q."/>
        </authorList>
    </citation>
    <scope>NUCLEOTIDE SEQUENCE</scope>
    <source>
        <strain evidence="6">YZGR15</strain>
    </source>
</reference>
<protein>
    <submittedName>
        <fullName evidence="6">Transglycosylase family protein</fullName>
    </submittedName>
</protein>
<dbReference type="Proteomes" id="UP000602087">
    <property type="component" value="Unassembled WGS sequence"/>
</dbReference>
<keyword evidence="2" id="KW-0732">Signal</keyword>
<evidence type="ECO:0000256" key="4">
    <source>
        <dbReference type="SAM" id="MobiDB-lite"/>
    </source>
</evidence>
<gene>
    <name evidence="6" type="ORF">JAV76_06515</name>
</gene>
<dbReference type="InterPro" id="IPR023346">
    <property type="entry name" value="Lysozyme-like_dom_sf"/>
</dbReference>
<feature type="domain" description="G5" evidence="5">
    <location>
        <begin position="244"/>
        <end position="325"/>
    </location>
</feature>
<dbReference type="Pfam" id="PF03990">
    <property type="entry name" value="DUF348"/>
    <property type="match status" value="2"/>
</dbReference>
<dbReference type="SUPFAM" id="SSF53955">
    <property type="entry name" value="Lysozyme-like"/>
    <property type="match status" value="1"/>
</dbReference>
<dbReference type="Gene3D" id="1.10.530.10">
    <property type="match status" value="1"/>
</dbReference>
<keyword evidence="7" id="KW-1185">Reference proteome</keyword>
<feature type="region of interest" description="Disordered" evidence="4">
    <location>
        <begin position="323"/>
        <end position="359"/>
    </location>
</feature>
<feature type="region of interest" description="Disordered" evidence="4">
    <location>
        <begin position="404"/>
        <end position="442"/>
    </location>
</feature>
<dbReference type="InterPro" id="IPR011098">
    <property type="entry name" value="G5_dom"/>
</dbReference>
<dbReference type="Pfam" id="PF07501">
    <property type="entry name" value="G5"/>
    <property type="match status" value="1"/>
</dbReference>
<dbReference type="GO" id="GO:0016787">
    <property type="term" value="F:hydrolase activity"/>
    <property type="evidence" value="ECO:0007669"/>
    <property type="project" value="UniProtKB-KW"/>
</dbReference>
<proteinExistence type="inferred from homology"/>
<accession>A0A934I313</accession>
<name>A0A934I313_9MICO</name>
<dbReference type="Pfam" id="PF06737">
    <property type="entry name" value="Transglycosylas"/>
    <property type="match status" value="1"/>
</dbReference>
<keyword evidence="3" id="KW-0378">Hydrolase</keyword>
<dbReference type="PROSITE" id="PS51109">
    <property type="entry name" value="G5"/>
    <property type="match status" value="1"/>
</dbReference>
<dbReference type="Gene3D" id="2.20.230.10">
    <property type="entry name" value="Resuscitation-promoting factor rpfb"/>
    <property type="match status" value="1"/>
</dbReference>
<evidence type="ECO:0000313" key="6">
    <source>
        <dbReference type="EMBL" id="MBI9114664.1"/>
    </source>
</evidence>
<evidence type="ECO:0000259" key="5">
    <source>
        <dbReference type="PROSITE" id="PS51109"/>
    </source>
</evidence>
<dbReference type="InterPro" id="IPR010618">
    <property type="entry name" value="RPF"/>
</dbReference>